<proteinExistence type="inferred from homology"/>
<comment type="caution">
    <text evidence="7">The sequence shown here is derived from an EMBL/GenBank/DDBJ whole genome shotgun (WGS) entry which is preliminary data.</text>
</comment>
<evidence type="ECO:0000256" key="5">
    <source>
        <dbReference type="SAM" id="SignalP"/>
    </source>
</evidence>
<evidence type="ECO:0000256" key="2">
    <source>
        <dbReference type="ARBA" id="ARBA00023015"/>
    </source>
</evidence>
<dbReference type="Pfam" id="PF03466">
    <property type="entry name" value="LysR_substrate"/>
    <property type="match status" value="1"/>
</dbReference>
<evidence type="ECO:0000313" key="8">
    <source>
        <dbReference type="Proteomes" id="UP001208690"/>
    </source>
</evidence>
<dbReference type="PROSITE" id="PS50931">
    <property type="entry name" value="HTH_LYSR"/>
    <property type="match status" value="1"/>
</dbReference>
<comment type="similarity">
    <text evidence="1">Belongs to the LysR transcriptional regulatory family.</text>
</comment>
<dbReference type="EMBL" id="JALIEB010000002">
    <property type="protein sequence ID" value="MCV3270524.1"/>
    <property type="molecule type" value="Genomic_DNA"/>
</dbReference>
<dbReference type="Pfam" id="PF00126">
    <property type="entry name" value="HTH_1"/>
    <property type="match status" value="1"/>
</dbReference>
<evidence type="ECO:0000259" key="6">
    <source>
        <dbReference type="PROSITE" id="PS50931"/>
    </source>
</evidence>
<dbReference type="InterPro" id="IPR036390">
    <property type="entry name" value="WH_DNA-bd_sf"/>
</dbReference>
<evidence type="ECO:0000256" key="4">
    <source>
        <dbReference type="ARBA" id="ARBA00023163"/>
    </source>
</evidence>
<name>A0ABT3BBJ3_9RHOB</name>
<dbReference type="PANTHER" id="PTHR30537:SF26">
    <property type="entry name" value="GLYCINE CLEAVAGE SYSTEM TRANSCRIPTIONAL ACTIVATOR"/>
    <property type="match status" value="1"/>
</dbReference>
<dbReference type="Gene3D" id="3.40.190.10">
    <property type="entry name" value="Periplasmic binding protein-like II"/>
    <property type="match status" value="2"/>
</dbReference>
<feature type="signal peptide" evidence="5">
    <location>
        <begin position="1"/>
        <end position="21"/>
    </location>
</feature>
<keyword evidence="8" id="KW-1185">Reference proteome</keyword>
<keyword evidence="4" id="KW-0804">Transcription</keyword>
<dbReference type="Gene3D" id="1.10.10.10">
    <property type="entry name" value="Winged helix-like DNA-binding domain superfamily/Winged helix DNA-binding domain"/>
    <property type="match status" value="1"/>
</dbReference>
<dbReference type="InterPro" id="IPR058163">
    <property type="entry name" value="LysR-type_TF_proteobact-type"/>
</dbReference>
<evidence type="ECO:0000313" key="7">
    <source>
        <dbReference type="EMBL" id="MCV3270524.1"/>
    </source>
</evidence>
<reference evidence="7 8" key="1">
    <citation type="submission" date="2022-04" db="EMBL/GenBank/DDBJ databases">
        <title>Roseobacter sp. WL0113 is a bacterium isolated from neritic sediment.</title>
        <authorList>
            <person name="Wang L."/>
            <person name="He W."/>
            <person name="Zhang D.-F."/>
        </authorList>
    </citation>
    <scope>NUCLEOTIDE SEQUENCE [LARGE SCALE GENOMIC DNA]</scope>
    <source>
        <strain evidence="7 8">WL0113</strain>
    </source>
</reference>
<dbReference type="InterPro" id="IPR005119">
    <property type="entry name" value="LysR_subst-bd"/>
</dbReference>
<feature type="chain" id="PRO_5045878628" evidence="5">
    <location>
        <begin position="22"/>
        <end position="302"/>
    </location>
</feature>
<accession>A0ABT3BBJ3</accession>
<dbReference type="PANTHER" id="PTHR30537">
    <property type="entry name" value="HTH-TYPE TRANSCRIPTIONAL REGULATOR"/>
    <property type="match status" value="1"/>
</dbReference>
<dbReference type="RefSeq" id="WP_263842850.1">
    <property type="nucleotide sequence ID" value="NZ_JALIEB010000002.1"/>
</dbReference>
<dbReference type="SUPFAM" id="SSF53850">
    <property type="entry name" value="Periplasmic binding protein-like II"/>
    <property type="match status" value="1"/>
</dbReference>
<keyword evidence="5" id="KW-0732">Signal</keyword>
<organism evidence="7 8">
    <name type="scientific">Roseobacter sinensis</name>
    <dbReference type="NCBI Taxonomy" id="2931391"/>
    <lineage>
        <taxon>Bacteria</taxon>
        <taxon>Pseudomonadati</taxon>
        <taxon>Pseudomonadota</taxon>
        <taxon>Alphaproteobacteria</taxon>
        <taxon>Rhodobacterales</taxon>
        <taxon>Roseobacteraceae</taxon>
        <taxon>Roseobacter</taxon>
    </lineage>
</organism>
<dbReference type="SUPFAM" id="SSF46785">
    <property type="entry name" value="Winged helix' DNA-binding domain"/>
    <property type="match status" value="1"/>
</dbReference>
<dbReference type="PRINTS" id="PR00039">
    <property type="entry name" value="HTHLYSR"/>
</dbReference>
<dbReference type="Proteomes" id="UP001208690">
    <property type="component" value="Unassembled WGS sequence"/>
</dbReference>
<keyword evidence="3" id="KW-0238">DNA-binding</keyword>
<gene>
    <name evidence="7" type="ORF">MUB52_03715</name>
</gene>
<evidence type="ECO:0000256" key="1">
    <source>
        <dbReference type="ARBA" id="ARBA00009437"/>
    </source>
</evidence>
<feature type="domain" description="HTH lysR-type" evidence="6">
    <location>
        <begin position="9"/>
        <end position="66"/>
    </location>
</feature>
<protein>
    <submittedName>
        <fullName evidence="7">LysR substrate-binding domain-containing protein</fullName>
    </submittedName>
</protein>
<dbReference type="InterPro" id="IPR000847">
    <property type="entry name" value="LysR_HTH_N"/>
</dbReference>
<keyword evidence="2" id="KW-0805">Transcription regulation</keyword>
<dbReference type="InterPro" id="IPR036388">
    <property type="entry name" value="WH-like_DNA-bd_sf"/>
</dbReference>
<sequence length="302" mass="33198">MFLPRRYLPSMSALLAFEATARLGSATQAAAELSLTQSAVSRQLKALEDQLGVALLTRAGRGLVLTPRGQDYVREVRGMLQRLAQATVSVQTEAEGGPLNLAILPAFGMHWLAPRLRDFARRHPEVTVNLSTRFAPFDFRGTSFDAAIHFGREDWPGVRYLPLLPETVVPVCAPALIPRPLDDPGQILDYDLLHLDTRPRGWARWLHAVGHHVEPPPGMVFDQFSTMAQAAIHGLGIALLPTFFAEPYLTSGQLVLASEQTSQSIGSYYLVWPAERAEPSALSSFRDWLAGQSAPAERQNQA</sequence>
<evidence type="ECO:0000256" key="3">
    <source>
        <dbReference type="ARBA" id="ARBA00023125"/>
    </source>
</evidence>